<dbReference type="InterPro" id="IPR046348">
    <property type="entry name" value="SIS_dom_sf"/>
</dbReference>
<dbReference type="InterPro" id="IPR047640">
    <property type="entry name" value="RpiR-like"/>
</dbReference>
<name>A0ABV9F226_9SPHN</name>
<evidence type="ECO:0000259" key="5">
    <source>
        <dbReference type="PROSITE" id="PS51464"/>
    </source>
</evidence>
<keyword evidence="2" id="KW-0238">DNA-binding</keyword>
<dbReference type="EMBL" id="JBHSFZ010000063">
    <property type="protein sequence ID" value="MFC4595937.1"/>
    <property type="molecule type" value="Genomic_DNA"/>
</dbReference>
<keyword evidence="1" id="KW-0805">Transcription regulation</keyword>
<evidence type="ECO:0000256" key="3">
    <source>
        <dbReference type="ARBA" id="ARBA00023163"/>
    </source>
</evidence>
<dbReference type="InterPro" id="IPR000281">
    <property type="entry name" value="HTH_RpiR"/>
</dbReference>
<sequence>MQTITEPPEDLESFLLTIRERYDALSDRLQRIARHILDEPNDLAFETLAVVAERSNVQPSAIVRFAQAFGFAGASPMQRLIRDGLLQEDRSLGYAERIRQHRYATPGEEEGPRELLSEFVKGNILALENLNHSVGMRELTEAIDLIENADTVYVIGFRRSFPVASYLTYMLAQADKRTVLVDGVGGLHLQQARGLRDGDVLVAISYAPYSPETIALVDAFAGQGAVIAITDSVIGAIAKENALVLQVRESEVRGFRSLAASMCLAQSLAIGLASRKIAGANA</sequence>
<dbReference type="PANTHER" id="PTHR30514:SF20">
    <property type="entry name" value="TRANSCRIPTIONAL REGULATOR"/>
    <property type="match status" value="1"/>
</dbReference>
<dbReference type="InterPro" id="IPR009057">
    <property type="entry name" value="Homeodomain-like_sf"/>
</dbReference>
<dbReference type="Gene3D" id="1.10.10.10">
    <property type="entry name" value="Winged helix-like DNA-binding domain superfamily/Winged helix DNA-binding domain"/>
    <property type="match status" value="1"/>
</dbReference>
<keyword evidence="7" id="KW-1185">Reference proteome</keyword>
<dbReference type="SUPFAM" id="SSF53697">
    <property type="entry name" value="SIS domain"/>
    <property type="match status" value="1"/>
</dbReference>
<dbReference type="InterPro" id="IPR001347">
    <property type="entry name" value="SIS_dom"/>
</dbReference>
<accession>A0ABV9F226</accession>
<dbReference type="RefSeq" id="WP_380806777.1">
    <property type="nucleotide sequence ID" value="NZ_JBHSFZ010000063.1"/>
</dbReference>
<evidence type="ECO:0000313" key="6">
    <source>
        <dbReference type="EMBL" id="MFC4595937.1"/>
    </source>
</evidence>
<proteinExistence type="predicted"/>
<evidence type="ECO:0000256" key="2">
    <source>
        <dbReference type="ARBA" id="ARBA00023125"/>
    </source>
</evidence>
<keyword evidence="3" id="KW-0804">Transcription</keyword>
<dbReference type="CDD" id="cd05013">
    <property type="entry name" value="SIS_RpiR"/>
    <property type="match status" value="1"/>
</dbReference>
<dbReference type="PROSITE" id="PS51071">
    <property type="entry name" value="HTH_RPIR"/>
    <property type="match status" value="1"/>
</dbReference>
<dbReference type="Proteomes" id="UP001595957">
    <property type="component" value="Unassembled WGS sequence"/>
</dbReference>
<evidence type="ECO:0000256" key="1">
    <source>
        <dbReference type="ARBA" id="ARBA00023015"/>
    </source>
</evidence>
<feature type="domain" description="SIS" evidence="5">
    <location>
        <begin position="142"/>
        <end position="282"/>
    </location>
</feature>
<reference evidence="7" key="1">
    <citation type="journal article" date="2019" name="Int. J. Syst. Evol. Microbiol.">
        <title>The Global Catalogue of Microorganisms (GCM) 10K type strain sequencing project: providing services to taxonomists for standard genome sequencing and annotation.</title>
        <authorList>
            <consortium name="The Broad Institute Genomics Platform"/>
            <consortium name="The Broad Institute Genome Sequencing Center for Infectious Disease"/>
            <person name="Wu L."/>
            <person name="Ma J."/>
        </authorList>
    </citation>
    <scope>NUCLEOTIDE SEQUENCE [LARGE SCALE GENOMIC DNA]</scope>
    <source>
        <strain evidence="7">NBRC 103632</strain>
    </source>
</reference>
<dbReference type="SUPFAM" id="SSF46689">
    <property type="entry name" value="Homeodomain-like"/>
    <property type="match status" value="1"/>
</dbReference>
<dbReference type="InterPro" id="IPR035472">
    <property type="entry name" value="RpiR-like_SIS"/>
</dbReference>
<dbReference type="InterPro" id="IPR036388">
    <property type="entry name" value="WH-like_DNA-bd_sf"/>
</dbReference>
<dbReference type="PROSITE" id="PS51464">
    <property type="entry name" value="SIS"/>
    <property type="match status" value="1"/>
</dbReference>
<dbReference type="Gene3D" id="3.40.50.10490">
    <property type="entry name" value="Glucose-6-phosphate isomerase like protein, domain 1"/>
    <property type="match status" value="1"/>
</dbReference>
<protein>
    <submittedName>
        <fullName evidence="6">MurR/RpiR family transcriptional regulator</fullName>
    </submittedName>
</protein>
<dbReference type="Pfam" id="PF01418">
    <property type="entry name" value="HTH_6"/>
    <property type="match status" value="1"/>
</dbReference>
<feature type="domain" description="HTH rpiR-type" evidence="4">
    <location>
        <begin position="12"/>
        <end position="88"/>
    </location>
</feature>
<gene>
    <name evidence="6" type="ORF">ACFO3E_17440</name>
</gene>
<evidence type="ECO:0000259" key="4">
    <source>
        <dbReference type="PROSITE" id="PS51071"/>
    </source>
</evidence>
<comment type="caution">
    <text evidence="6">The sequence shown here is derived from an EMBL/GenBank/DDBJ whole genome shotgun (WGS) entry which is preliminary data.</text>
</comment>
<dbReference type="PANTHER" id="PTHR30514">
    <property type="entry name" value="GLUCOKINASE"/>
    <property type="match status" value="1"/>
</dbReference>
<evidence type="ECO:0000313" key="7">
    <source>
        <dbReference type="Proteomes" id="UP001595957"/>
    </source>
</evidence>
<dbReference type="Pfam" id="PF01380">
    <property type="entry name" value="SIS"/>
    <property type="match status" value="1"/>
</dbReference>
<organism evidence="6 7">
    <name type="scientific">Sphingobium tyrosinilyticum</name>
    <dbReference type="NCBI Taxonomy" id="2715436"/>
    <lineage>
        <taxon>Bacteria</taxon>
        <taxon>Pseudomonadati</taxon>
        <taxon>Pseudomonadota</taxon>
        <taxon>Alphaproteobacteria</taxon>
        <taxon>Sphingomonadales</taxon>
        <taxon>Sphingomonadaceae</taxon>
        <taxon>Sphingobium</taxon>
    </lineage>
</organism>